<evidence type="ECO:0000313" key="2">
    <source>
        <dbReference type="Proteomes" id="UP001363151"/>
    </source>
</evidence>
<dbReference type="PROSITE" id="PS50848">
    <property type="entry name" value="START"/>
    <property type="match status" value="1"/>
</dbReference>
<dbReference type="InterPro" id="IPR002913">
    <property type="entry name" value="START_lipid-bd_dom"/>
</dbReference>
<gene>
    <name evidence="1" type="ORF">SO694_00044222</name>
</gene>
<dbReference type="Proteomes" id="UP001363151">
    <property type="component" value="Unassembled WGS sequence"/>
</dbReference>
<dbReference type="KEGG" id="aaf:AURANDRAFT_64116"/>
<dbReference type="EMBL" id="JBBJCI010000083">
    <property type="protein sequence ID" value="KAK7249080.1"/>
    <property type="molecule type" value="Genomic_DNA"/>
</dbReference>
<dbReference type="InterPro" id="IPR023393">
    <property type="entry name" value="START-like_dom_sf"/>
</dbReference>
<reference evidence="1 2" key="1">
    <citation type="submission" date="2024-03" db="EMBL/GenBank/DDBJ databases">
        <title>Aureococcus anophagefferens CCMP1851 and Kratosvirus quantuckense: Draft genome of a second virus-susceptible host strain in the model system.</title>
        <authorList>
            <person name="Chase E."/>
            <person name="Truchon A.R."/>
            <person name="Schepens W."/>
            <person name="Wilhelm S.W."/>
        </authorList>
    </citation>
    <scope>NUCLEOTIDE SEQUENCE [LARGE SCALE GENOMIC DNA]</scope>
    <source>
        <strain evidence="1 2">CCMP1851</strain>
    </source>
</reference>
<evidence type="ECO:0000313" key="1">
    <source>
        <dbReference type="EMBL" id="KAK7249080.1"/>
    </source>
</evidence>
<dbReference type="GO" id="GO:0005737">
    <property type="term" value="C:cytoplasm"/>
    <property type="evidence" value="ECO:0007669"/>
    <property type="project" value="UniProtKB-ARBA"/>
</dbReference>
<comment type="caution">
    <text evidence="1">The sequence shown here is derived from an EMBL/GenBank/DDBJ whole genome shotgun (WGS) entry which is preliminary data.</text>
</comment>
<dbReference type="SUPFAM" id="SSF55961">
    <property type="entry name" value="Bet v1-like"/>
    <property type="match status" value="1"/>
</dbReference>
<organism evidence="1 2">
    <name type="scientific">Aureococcus anophagefferens</name>
    <name type="common">Harmful bloom alga</name>
    <dbReference type="NCBI Taxonomy" id="44056"/>
    <lineage>
        <taxon>Eukaryota</taxon>
        <taxon>Sar</taxon>
        <taxon>Stramenopiles</taxon>
        <taxon>Ochrophyta</taxon>
        <taxon>Pelagophyceae</taxon>
        <taxon>Pelagomonadales</taxon>
        <taxon>Pelagomonadaceae</taxon>
        <taxon>Aureococcus</taxon>
    </lineage>
</organism>
<dbReference type="GO" id="GO:0008289">
    <property type="term" value="F:lipid binding"/>
    <property type="evidence" value="ECO:0007669"/>
    <property type="project" value="InterPro"/>
</dbReference>
<dbReference type="Gene3D" id="3.30.530.20">
    <property type="match status" value="1"/>
</dbReference>
<accession>A0ABR1G758</accession>
<name>A0ABR1G758_AURAN</name>
<dbReference type="PANTHER" id="PTHR19308:SF14">
    <property type="entry name" value="START DOMAIN-CONTAINING PROTEIN"/>
    <property type="match status" value="1"/>
</dbReference>
<dbReference type="PANTHER" id="PTHR19308">
    <property type="entry name" value="PHOSPHATIDYLCHOLINE TRANSFER PROTEIN"/>
    <property type="match status" value="1"/>
</dbReference>
<sequence>MRAPLLATLALTTSAKLSPEWRVVAENRGVVTRARIDEASQLCAVHGEAVVGLSMAELMTVFLDLEQYDKWDDTLVEKRQWRADGADFIYQRFQQPWPVRDRELVLKMTTYPYPDENRLAVRYESVDDGTPVARGAVRTKAQKVWWNFTAVSETETLISHYSCVDPGGAIPGWARDLVVQKWCASQILALVETAKELGLAPVEEFLGWGAPKAVELLSYKAQSEECEEGGVATCPSPTPRPVPPEAAFAFEP</sequence>
<keyword evidence="2" id="KW-1185">Reference proteome</keyword>
<protein>
    <submittedName>
        <fullName evidence="1">Uncharacterized protein</fullName>
    </submittedName>
</protein>
<dbReference type="InterPro" id="IPR051213">
    <property type="entry name" value="START_lipid_transfer"/>
</dbReference>
<proteinExistence type="predicted"/>